<proteinExistence type="predicted"/>
<sequence length="201" mass="20330">MHFSILSVVALAAIGAALPHHPLEARHQIGDSRGHRGPGRVPPGAGNIRTGNGVNGGRNRRPGKGNRPSPPPAAPPPNNDDVGNDIPAGGNSAFDASLVPEFGIEPGQQPDGTGNCVGVNNVLIPCSCPPDRQEFIQQVQAAAAAGNSEGVPISFPTGSSSADARARIGASIIVLQNLNGRGVGCPAASTTFLQQQAALNK</sequence>
<evidence type="ECO:0000313" key="4">
    <source>
        <dbReference type="Proteomes" id="UP000799440"/>
    </source>
</evidence>
<reference evidence="3" key="1">
    <citation type="journal article" date="2020" name="Stud. Mycol.">
        <title>101 Dothideomycetes genomes: a test case for predicting lifestyles and emergence of pathogens.</title>
        <authorList>
            <person name="Haridas S."/>
            <person name="Albert R."/>
            <person name="Binder M."/>
            <person name="Bloem J."/>
            <person name="Labutti K."/>
            <person name="Salamov A."/>
            <person name="Andreopoulos B."/>
            <person name="Baker S."/>
            <person name="Barry K."/>
            <person name="Bills G."/>
            <person name="Bluhm B."/>
            <person name="Cannon C."/>
            <person name="Castanera R."/>
            <person name="Culley D."/>
            <person name="Daum C."/>
            <person name="Ezra D."/>
            <person name="Gonzalez J."/>
            <person name="Henrissat B."/>
            <person name="Kuo A."/>
            <person name="Liang C."/>
            <person name="Lipzen A."/>
            <person name="Lutzoni F."/>
            <person name="Magnuson J."/>
            <person name="Mondo S."/>
            <person name="Nolan M."/>
            <person name="Ohm R."/>
            <person name="Pangilinan J."/>
            <person name="Park H.-J."/>
            <person name="Ramirez L."/>
            <person name="Alfaro M."/>
            <person name="Sun H."/>
            <person name="Tritt A."/>
            <person name="Yoshinaga Y."/>
            <person name="Zwiers L.-H."/>
            <person name="Turgeon B."/>
            <person name="Goodwin S."/>
            <person name="Spatafora J."/>
            <person name="Crous P."/>
            <person name="Grigoriev I."/>
        </authorList>
    </citation>
    <scope>NUCLEOTIDE SEQUENCE</scope>
    <source>
        <strain evidence="3">CBS 119925</strain>
    </source>
</reference>
<keyword evidence="4" id="KW-1185">Reference proteome</keyword>
<dbReference type="OrthoDB" id="2140240at2759"/>
<keyword evidence="2" id="KW-0732">Signal</keyword>
<accession>A0A6A6VDN7</accession>
<feature type="compositionally biased region" description="Pro residues" evidence="1">
    <location>
        <begin position="68"/>
        <end position="78"/>
    </location>
</feature>
<protein>
    <submittedName>
        <fullName evidence="3">Uncharacterized protein</fullName>
    </submittedName>
</protein>
<feature type="compositionally biased region" description="Low complexity" evidence="1">
    <location>
        <begin position="42"/>
        <end position="52"/>
    </location>
</feature>
<dbReference type="AlphaFoldDB" id="A0A6A6VDN7"/>
<feature type="region of interest" description="Disordered" evidence="1">
    <location>
        <begin position="28"/>
        <end position="91"/>
    </location>
</feature>
<evidence type="ECO:0000313" key="3">
    <source>
        <dbReference type="EMBL" id="KAF2748688.1"/>
    </source>
</evidence>
<dbReference type="EMBL" id="MU006568">
    <property type="protein sequence ID" value="KAF2748688.1"/>
    <property type="molecule type" value="Genomic_DNA"/>
</dbReference>
<evidence type="ECO:0000256" key="1">
    <source>
        <dbReference type="SAM" id="MobiDB-lite"/>
    </source>
</evidence>
<name>A0A6A6VDN7_9PLEO</name>
<evidence type="ECO:0000256" key="2">
    <source>
        <dbReference type="SAM" id="SignalP"/>
    </source>
</evidence>
<dbReference type="Proteomes" id="UP000799440">
    <property type="component" value="Unassembled WGS sequence"/>
</dbReference>
<feature type="chain" id="PRO_5025394335" evidence="2">
    <location>
        <begin position="20"/>
        <end position="201"/>
    </location>
</feature>
<feature type="signal peptide" evidence="2">
    <location>
        <begin position="1"/>
        <end position="19"/>
    </location>
</feature>
<organism evidence="3 4">
    <name type="scientific">Sporormia fimetaria CBS 119925</name>
    <dbReference type="NCBI Taxonomy" id="1340428"/>
    <lineage>
        <taxon>Eukaryota</taxon>
        <taxon>Fungi</taxon>
        <taxon>Dikarya</taxon>
        <taxon>Ascomycota</taxon>
        <taxon>Pezizomycotina</taxon>
        <taxon>Dothideomycetes</taxon>
        <taxon>Pleosporomycetidae</taxon>
        <taxon>Pleosporales</taxon>
        <taxon>Sporormiaceae</taxon>
        <taxon>Sporormia</taxon>
    </lineage>
</organism>
<gene>
    <name evidence="3" type="ORF">M011DRAFT_466467</name>
</gene>